<feature type="repeat" description="PPR" evidence="2">
    <location>
        <begin position="215"/>
        <end position="249"/>
    </location>
</feature>
<dbReference type="InterPro" id="IPR011990">
    <property type="entry name" value="TPR-like_helical_dom_sf"/>
</dbReference>
<dbReference type="InterPro" id="IPR002885">
    <property type="entry name" value="PPR_rpt"/>
</dbReference>
<keyword evidence="1" id="KW-0677">Repeat</keyword>
<dbReference type="PANTHER" id="PTHR47926">
    <property type="entry name" value="PENTATRICOPEPTIDE REPEAT-CONTAINING PROTEIN"/>
    <property type="match status" value="1"/>
</dbReference>
<dbReference type="NCBIfam" id="TIGR00756">
    <property type="entry name" value="PPR"/>
    <property type="match status" value="3"/>
</dbReference>
<feature type="repeat" description="PPR" evidence="2">
    <location>
        <begin position="114"/>
        <end position="148"/>
    </location>
</feature>
<dbReference type="EMBL" id="PKPP01000102">
    <property type="protein sequence ID" value="PWA97770.1"/>
    <property type="molecule type" value="Genomic_DNA"/>
</dbReference>
<evidence type="ECO:0000313" key="3">
    <source>
        <dbReference type="EMBL" id="PWA97770.1"/>
    </source>
</evidence>
<sequence>MTTLSSKILSQDKEHFATLAVDAVMRLKSCVKLNVGGLSVHGVVMKYGYDNDPHVLSGLISMYAEMGFLNGLKYLFLGIGEGDLVSQTAMVVGSAKLGDIGFARKLFDEMPARDVVAWNAMITGYVQCGEAVKGLELFGEMEMMGLKVNESSMVAVLSACTRLGALDTGQWAHRYIESKGLKVDVMLGSALVDMYAKCGDIKMAMDVFMGMEEKNVYTWSSAMGGLAMNGYGKKCVELFSLMQQEGLKPNEVTFTSVLKGCAVAGLVEEGVKFFGMIKEYGIEPQAEHYGCMVDLYGQTGRLNEALNVINSMPFTPHAGAWGALLKASKLSNNVEMAALASKKMVELEAKNDGAYVELSNVYADFNEWDSVDGVRHKMKSERVTKVPGLSVIETHA</sequence>
<dbReference type="InterPro" id="IPR046960">
    <property type="entry name" value="PPR_At4g14850-like_plant"/>
</dbReference>
<dbReference type="GO" id="GO:0009451">
    <property type="term" value="P:RNA modification"/>
    <property type="evidence" value="ECO:0007669"/>
    <property type="project" value="InterPro"/>
</dbReference>
<dbReference type="Pfam" id="PF01535">
    <property type="entry name" value="PPR"/>
    <property type="match status" value="1"/>
</dbReference>
<comment type="caution">
    <text evidence="3">The sequence shown here is derived from an EMBL/GenBank/DDBJ whole genome shotgun (WGS) entry which is preliminary data.</text>
</comment>
<name>A0A2U1QIB4_ARTAN</name>
<dbReference type="GO" id="GO:0003723">
    <property type="term" value="F:RNA binding"/>
    <property type="evidence" value="ECO:0007669"/>
    <property type="project" value="InterPro"/>
</dbReference>
<dbReference type="FunFam" id="1.25.40.10:FF:000184">
    <property type="entry name" value="Pentatricopeptide repeat-containing protein, chloroplastic"/>
    <property type="match status" value="1"/>
</dbReference>
<dbReference type="Pfam" id="PF13041">
    <property type="entry name" value="PPR_2"/>
    <property type="match status" value="2"/>
</dbReference>
<dbReference type="Pfam" id="PF20431">
    <property type="entry name" value="E_motif"/>
    <property type="match status" value="1"/>
</dbReference>
<evidence type="ECO:0000313" key="4">
    <source>
        <dbReference type="Proteomes" id="UP000245207"/>
    </source>
</evidence>
<dbReference type="STRING" id="35608.A0A2U1QIB4"/>
<reference evidence="3 4" key="1">
    <citation type="journal article" date="2018" name="Mol. Plant">
        <title>The genome of Artemisia annua provides insight into the evolution of Asteraceae family and artemisinin biosynthesis.</title>
        <authorList>
            <person name="Shen Q."/>
            <person name="Zhang L."/>
            <person name="Liao Z."/>
            <person name="Wang S."/>
            <person name="Yan T."/>
            <person name="Shi P."/>
            <person name="Liu M."/>
            <person name="Fu X."/>
            <person name="Pan Q."/>
            <person name="Wang Y."/>
            <person name="Lv Z."/>
            <person name="Lu X."/>
            <person name="Zhang F."/>
            <person name="Jiang W."/>
            <person name="Ma Y."/>
            <person name="Chen M."/>
            <person name="Hao X."/>
            <person name="Li L."/>
            <person name="Tang Y."/>
            <person name="Lv G."/>
            <person name="Zhou Y."/>
            <person name="Sun X."/>
            <person name="Brodelius P.E."/>
            <person name="Rose J.K.C."/>
            <person name="Tang K."/>
        </authorList>
    </citation>
    <scope>NUCLEOTIDE SEQUENCE [LARGE SCALE GENOMIC DNA]</scope>
    <source>
        <strain evidence="4">cv. Huhao1</strain>
        <tissue evidence="3">Leaf</tissue>
    </source>
</reference>
<evidence type="ECO:0000256" key="2">
    <source>
        <dbReference type="PROSITE-ProRule" id="PRU00708"/>
    </source>
</evidence>
<dbReference type="OrthoDB" id="411581at2759"/>
<accession>A0A2U1QIB4</accession>
<dbReference type="AlphaFoldDB" id="A0A2U1QIB4"/>
<dbReference type="Gene3D" id="1.25.40.10">
    <property type="entry name" value="Tetratricopeptide repeat domain"/>
    <property type="match status" value="2"/>
</dbReference>
<dbReference type="FunFam" id="1.25.40.10:FF:000348">
    <property type="entry name" value="Pentatricopeptide repeat-containing protein chloroplastic"/>
    <property type="match status" value="1"/>
</dbReference>
<feature type="repeat" description="PPR" evidence="2">
    <location>
        <begin position="250"/>
        <end position="284"/>
    </location>
</feature>
<dbReference type="PROSITE" id="PS51375">
    <property type="entry name" value="PPR"/>
    <property type="match status" value="3"/>
</dbReference>
<keyword evidence="4" id="KW-1185">Reference proteome</keyword>
<dbReference type="Proteomes" id="UP000245207">
    <property type="component" value="Unassembled WGS sequence"/>
</dbReference>
<gene>
    <name evidence="3" type="ORF">CTI12_AA026220</name>
</gene>
<evidence type="ECO:0000256" key="1">
    <source>
        <dbReference type="ARBA" id="ARBA00022737"/>
    </source>
</evidence>
<dbReference type="InterPro" id="IPR046848">
    <property type="entry name" value="E_motif"/>
</dbReference>
<dbReference type="PANTHER" id="PTHR47926:SF379">
    <property type="entry name" value="TETRATRICOPEPTIDE-LIKE HELICAL DOMAIN SUPERFAMILY"/>
    <property type="match status" value="1"/>
</dbReference>
<organism evidence="3 4">
    <name type="scientific">Artemisia annua</name>
    <name type="common">Sweet wormwood</name>
    <dbReference type="NCBI Taxonomy" id="35608"/>
    <lineage>
        <taxon>Eukaryota</taxon>
        <taxon>Viridiplantae</taxon>
        <taxon>Streptophyta</taxon>
        <taxon>Embryophyta</taxon>
        <taxon>Tracheophyta</taxon>
        <taxon>Spermatophyta</taxon>
        <taxon>Magnoliopsida</taxon>
        <taxon>eudicotyledons</taxon>
        <taxon>Gunneridae</taxon>
        <taxon>Pentapetalae</taxon>
        <taxon>asterids</taxon>
        <taxon>campanulids</taxon>
        <taxon>Asterales</taxon>
        <taxon>Asteraceae</taxon>
        <taxon>Asteroideae</taxon>
        <taxon>Anthemideae</taxon>
        <taxon>Artemisiinae</taxon>
        <taxon>Artemisia</taxon>
    </lineage>
</organism>
<proteinExistence type="predicted"/>
<protein>
    <submittedName>
        <fullName evidence="3">Pentatricopeptide repeat-containing protein</fullName>
    </submittedName>
</protein>